<gene>
    <name evidence="2" type="ORF">NUTIK01_02400</name>
</gene>
<evidence type="ECO:0000313" key="2">
    <source>
        <dbReference type="EMBL" id="GMM59463.1"/>
    </source>
</evidence>
<evidence type="ECO:0000256" key="1">
    <source>
        <dbReference type="SAM" id="MobiDB-lite"/>
    </source>
</evidence>
<dbReference type="EMBL" id="BTFW01000001">
    <property type="protein sequence ID" value="GMM59463.1"/>
    <property type="molecule type" value="Genomic_DNA"/>
</dbReference>
<dbReference type="Proteomes" id="UP001187221">
    <property type="component" value="Unassembled WGS sequence"/>
</dbReference>
<organism evidence="2 3">
    <name type="scientific">Novosphingobium pituita</name>
    <dbReference type="NCBI Taxonomy" id="3056842"/>
    <lineage>
        <taxon>Bacteria</taxon>
        <taxon>Pseudomonadati</taxon>
        <taxon>Pseudomonadota</taxon>
        <taxon>Alphaproteobacteria</taxon>
        <taxon>Sphingomonadales</taxon>
        <taxon>Sphingomonadaceae</taxon>
        <taxon>Novosphingobium</taxon>
    </lineage>
</organism>
<keyword evidence="3" id="KW-1185">Reference proteome</keyword>
<sequence length="69" mass="7401">MVEHDNPPPPLRRRGAAKQPGRPGPQNDRIMAHGASAVTPSDPFGKPVQKEGGAKEPDRPFAPLSSHQM</sequence>
<reference evidence="2 3" key="1">
    <citation type="submission" date="2023-06" db="EMBL/GenBank/DDBJ databases">
        <title>Draft genome sequence of Novosphingobium sp. strain IK01.</title>
        <authorList>
            <person name="Hatamoto M."/>
            <person name="Ikarashi T."/>
            <person name="Yamaguchi T."/>
        </authorList>
    </citation>
    <scope>NUCLEOTIDE SEQUENCE [LARGE SCALE GENOMIC DNA]</scope>
    <source>
        <strain evidence="2 3">IK01</strain>
    </source>
</reference>
<comment type="caution">
    <text evidence="2">The sequence shown here is derived from an EMBL/GenBank/DDBJ whole genome shotgun (WGS) entry which is preliminary data.</text>
</comment>
<evidence type="ECO:0000313" key="3">
    <source>
        <dbReference type="Proteomes" id="UP001187221"/>
    </source>
</evidence>
<accession>A0ABQ6P2H7</accession>
<name>A0ABQ6P2H7_9SPHN</name>
<proteinExistence type="predicted"/>
<protein>
    <submittedName>
        <fullName evidence="2">Uncharacterized protein</fullName>
    </submittedName>
</protein>
<feature type="region of interest" description="Disordered" evidence="1">
    <location>
        <begin position="1"/>
        <end position="69"/>
    </location>
</feature>
<feature type="compositionally biased region" description="Basic and acidic residues" evidence="1">
    <location>
        <begin position="48"/>
        <end position="59"/>
    </location>
</feature>